<evidence type="ECO:0000256" key="1">
    <source>
        <dbReference type="ARBA" id="ARBA00004123"/>
    </source>
</evidence>
<dbReference type="AlphaFoldDB" id="A0A9P3CCJ6"/>
<keyword evidence="3" id="KW-0805">Transcription regulation</keyword>
<organism evidence="8 9">
    <name type="scientific">Cercospora kikuchii</name>
    <dbReference type="NCBI Taxonomy" id="84275"/>
    <lineage>
        <taxon>Eukaryota</taxon>
        <taxon>Fungi</taxon>
        <taxon>Dikarya</taxon>
        <taxon>Ascomycota</taxon>
        <taxon>Pezizomycotina</taxon>
        <taxon>Dothideomycetes</taxon>
        <taxon>Dothideomycetidae</taxon>
        <taxon>Mycosphaerellales</taxon>
        <taxon>Mycosphaerellaceae</taxon>
        <taxon>Cercospora</taxon>
    </lineage>
</organism>
<comment type="subcellular location">
    <subcellularLocation>
        <location evidence="1">Nucleus</location>
    </subcellularLocation>
</comment>
<dbReference type="SMART" id="SM00906">
    <property type="entry name" value="Fungal_trans"/>
    <property type="match status" value="1"/>
</dbReference>
<keyword evidence="9" id="KW-1185">Reference proteome</keyword>
<reference evidence="8 9" key="1">
    <citation type="submission" date="2021-01" db="EMBL/GenBank/DDBJ databases">
        <title>Cercospora kikuchii MAFF 305040 whole genome shotgun sequence.</title>
        <authorList>
            <person name="Kashiwa T."/>
            <person name="Suzuki T."/>
        </authorList>
    </citation>
    <scope>NUCLEOTIDE SEQUENCE [LARGE SCALE GENOMIC DNA]</scope>
    <source>
        <strain evidence="8 9">MAFF 305040</strain>
    </source>
</reference>
<accession>A0A9P3CCJ6</accession>
<dbReference type="PANTHER" id="PTHR47338">
    <property type="entry name" value="ZN(II)2CYS6 TRANSCRIPTION FACTOR (EUROFUNG)-RELATED"/>
    <property type="match status" value="1"/>
</dbReference>
<dbReference type="GeneID" id="68287861"/>
<evidence type="ECO:0000259" key="7">
    <source>
        <dbReference type="SMART" id="SM00906"/>
    </source>
</evidence>
<evidence type="ECO:0000256" key="2">
    <source>
        <dbReference type="ARBA" id="ARBA00022723"/>
    </source>
</evidence>
<dbReference type="EMBL" id="BOLY01000002">
    <property type="protein sequence ID" value="GIZ38887.1"/>
    <property type="molecule type" value="Genomic_DNA"/>
</dbReference>
<keyword evidence="4" id="KW-0804">Transcription</keyword>
<dbReference type="OrthoDB" id="3862662at2759"/>
<dbReference type="InterPro" id="IPR050815">
    <property type="entry name" value="TF_fung"/>
</dbReference>
<dbReference type="InterPro" id="IPR007219">
    <property type="entry name" value="XnlR_reg_dom"/>
</dbReference>
<protein>
    <recommendedName>
        <fullName evidence="7">Xylanolytic transcriptional activator regulatory domain-containing protein</fullName>
    </recommendedName>
</protein>
<dbReference type="Proteomes" id="UP000825890">
    <property type="component" value="Unassembled WGS sequence"/>
</dbReference>
<proteinExistence type="predicted"/>
<dbReference type="GO" id="GO:0006351">
    <property type="term" value="P:DNA-templated transcription"/>
    <property type="evidence" value="ECO:0007669"/>
    <property type="project" value="InterPro"/>
</dbReference>
<gene>
    <name evidence="8" type="ORF">CKM354_000228600</name>
</gene>
<dbReference type="Pfam" id="PF04082">
    <property type="entry name" value="Fungal_trans"/>
    <property type="match status" value="1"/>
</dbReference>
<evidence type="ECO:0000313" key="8">
    <source>
        <dbReference type="EMBL" id="GIZ38887.1"/>
    </source>
</evidence>
<dbReference type="CDD" id="cd12148">
    <property type="entry name" value="fungal_TF_MHR"/>
    <property type="match status" value="1"/>
</dbReference>
<dbReference type="RefSeq" id="XP_044653374.1">
    <property type="nucleotide sequence ID" value="XM_044797439.1"/>
</dbReference>
<keyword evidence="2" id="KW-0479">Metal-binding</keyword>
<evidence type="ECO:0000256" key="6">
    <source>
        <dbReference type="SAM" id="MobiDB-lite"/>
    </source>
</evidence>
<dbReference type="GO" id="GO:0000981">
    <property type="term" value="F:DNA-binding transcription factor activity, RNA polymerase II-specific"/>
    <property type="evidence" value="ECO:0007669"/>
    <property type="project" value="InterPro"/>
</dbReference>
<feature type="domain" description="Xylanolytic transcriptional activator regulatory" evidence="7">
    <location>
        <begin position="163"/>
        <end position="248"/>
    </location>
</feature>
<dbReference type="GO" id="GO:0003677">
    <property type="term" value="F:DNA binding"/>
    <property type="evidence" value="ECO:0007669"/>
    <property type="project" value="InterPro"/>
</dbReference>
<feature type="region of interest" description="Disordered" evidence="6">
    <location>
        <begin position="1"/>
        <end position="24"/>
    </location>
</feature>
<evidence type="ECO:0000256" key="4">
    <source>
        <dbReference type="ARBA" id="ARBA00023163"/>
    </source>
</evidence>
<keyword evidence="5" id="KW-0539">Nucleus</keyword>
<dbReference type="GO" id="GO:0008270">
    <property type="term" value="F:zinc ion binding"/>
    <property type="evidence" value="ECO:0007669"/>
    <property type="project" value="InterPro"/>
</dbReference>
<evidence type="ECO:0000256" key="3">
    <source>
        <dbReference type="ARBA" id="ARBA00023015"/>
    </source>
</evidence>
<dbReference type="PANTHER" id="PTHR47338:SF10">
    <property type="entry name" value="TRANSCRIPTION FACTOR DOMAIN-CONTAINING PROTEIN-RELATED"/>
    <property type="match status" value="1"/>
</dbReference>
<sequence length="581" mass="65246">MSFSELTYPSEGVTSQQEATAQGHQCPTKVDRILGIALEHLEVTRELGNALLSSYFSNMTAFSLFSREILDNRLAHTKSILDAEALLASIFSFAARFVATPSAETSDHTGSGTPAASHFATIASQRLRRAYTESEDLTPSLTLIQAYILLSYFELTESVRPRSWRILGECVRISYEIRLHAIDEDFDPDSDISAIGIDLEQWTMREEYRRAWWAIWEMDVFASTLRRLPTAIDWTQNFTLLPVPDSDWFSRSYQKSCFLASDPALRWKDLTKSGNRSAKAWFILINSLMRNTQVLVFSARALALEPSYAEQLSVDLTLVSNALSCTTVSLPDELVYSGEILNFENDPTDGTQLQADADKYSIHLMTQLSHVMINNYSVRARAPWANNTSKESSHSHGLHSRASTAEWTKYLNAAEEIVKIVRNSNPRHYRHVNPFLVNTLWFAAAAQCSCRVFGPTSLTRQHRLAGSNLDLLQLTIDRFISFWGSTEKLKAKLARLERGLATLMQPRDKEHGDASRSTQSDMILQDVNAPSMLDTTGLDLLTANWDPVLGSEEDVYDENILHSFAGNFPFGLDDLIAFANA</sequence>
<comment type="caution">
    <text evidence="8">The sequence shown here is derived from an EMBL/GenBank/DDBJ whole genome shotgun (WGS) entry which is preliminary data.</text>
</comment>
<evidence type="ECO:0000256" key="5">
    <source>
        <dbReference type="ARBA" id="ARBA00023242"/>
    </source>
</evidence>
<evidence type="ECO:0000313" key="9">
    <source>
        <dbReference type="Proteomes" id="UP000825890"/>
    </source>
</evidence>
<dbReference type="GO" id="GO:0005634">
    <property type="term" value="C:nucleus"/>
    <property type="evidence" value="ECO:0007669"/>
    <property type="project" value="UniProtKB-SubCell"/>
</dbReference>
<name>A0A9P3CCJ6_9PEZI</name>